<keyword evidence="1" id="KW-0472">Membrane</keyword>
<dbReference type="EMBL" id="BSNG01000001">
    <property type="protein sequence ID" value="GLQ08912.1"/>
    <property type="molecule type" value="Genomic_DNA"/>
</dbReference>
<feature type="chain" id="PRO_5045080171" evidence="2">
    <location>
        <begin position="28"/>
        <end position="121"/>
    </location>
</feature>
<gene>
    <name evidence="3" type="ORF">GCM10007913_08440</name>
</gene>
<evidence type="ECO:0000313" key="3">
    <source>
        <dbReference type="EMBL" id="GLQ08912.1"/>
    </source>
</evidence>
<name>A0ABQ5U9V0_9HYPH</name>
<feature type="transmembrane region" description="Helical" evidence="1">
    <location>
        <begin position="39"/>
        <end position="61"/>
    </location>
</feature>
<keyword evidence="1" id="KW-0812">Transmembrane</keyword>
<dbReference type="Proteomes" id="UP001161406">
    <property type="component" value="Unassembled WGS sequence"/>
</dbReference>
<reference evidence="3" key="2">
    <citation type="submission" date="2023-01" db="EMBL/GenBank/DDBJ databases">
        <title>Draft genome sequence of Devosia yakushimensis strain NBRC 103855.</title>
        <authorList>
            <person name="Sun Q."/>
            <person name="Mori K."/>
        </authorList>
    </citation>
    <scope>NUCLEOTIDE SEQUENCE</scope>
    <source>
        <strain evidence="3">NBRC 103855</strain>
    </source>
</reference>
<feature type="signal peptide" evidence="2">
    <location>
        <begin position="1"/>
        <end position="27"/>
    </location>
</feature>
<feature type="transmembrane region" description="Helical" evidence="1">
    <location>
        <begin position="68"/>
        <end position="86"/>
    </location>
</feature>
<proteinExistence type="predicted"/>
<reference evidence="3" key="1">
    <citation type="journal article" date="2014" name="Int. J. Syst. Evol. Microbiol.">
        <title>Complete genome of a new Firmicutes species belonging to the dominant human colonic microbiota ('Ruminococcus bicirculans') reveals two chromosomes and a selective capacity to utilize plant glucans.</title>
        <authorList>
            <consortium name="NISC Comparative Sequencing Program"/>
            <person name="Wegmann U."/>
            <person name="Louis P."/>
            <person name="Goesmann A."/>
            <person name="Henrissat B."/>
            <person name="Duncan S.H."/>
            <person name="Flint H.J."/>
        </authorList>
    </citation>
    <scope>NUCLEOTIDE SEQUENCE</scope>
    <source>
        <strain evidence="3">NBRC 103855</strain>
    </source>
</reference>
<keyword evidence="4" id="KW-1185">Reference proteome</keyword>
<evidence type="ECO:0000313" key="4">
    <source>
        <dbReference type="Proteomes" id="UP001161406"/>
    </source>
</evidence>
<comment type="caution">
    <text evidence="3">The sequence shown here is derived from an EMBL/GenBank/DDBJ whole genome shotgun (WGS) entry which is preliminary data.</text>
</comment>
<keyword evidence="2" id="KW-0732">Signal</keyword>
<protein>
    <submittedName>
        <fullName evidence="3">DUF423 domain-containing protein</fullName>
    </submittedName>
</protein>
<dbReference type="InterPro" id="IPR006696">
    <property type="entry name" value="DUF423"/>
</dbReference>
<feature type="transmembrane region" description="Helical" evidence="1">
    <location>
        <begin position="98"/>
        <end position="120"/>
    </location>
</feature>
<dbReference type="InterPro" id="IPR006311">
    <property type="entry name" value="TAT_signal"/>
</dbReference>
<accession>A0ABQ5U9V0</accession>
<dbReference type="RefSeq" id="WP_284388223.1">
    <property type="nucleotide sequence ID" value="NZ_BSNG01000001.1"/>
</dbReference>
<evidence type="ECO:0000256" key="1">
    <source>
        <dbReference type="SAM" id="Phobius"/>
    </source>
</evidence>
<dbReference type="Pfam" id="PF04241">
    <property type="entry name" value="DUF423"/>
    <property type="match status" value="1"/>
</dbReference>
<keyword evidence="1" id="KW-1133">Transmembrane helix</keyword>
<organism evidence="3 4">
    <name type="scientific">Devosia yakushimensis</name>
    <dbReference type="NCBI Taxonomy" id="470028"/>
    <lineage>
        <taxon>Bacteria</taxon>
        <taxon>Pseudomonadati</taxon>
        <taxon>Pseudomonadota</taxon>
        <taxon>Alphaproteobacteria</taxon>
        <taxon>Hyphomicrobiales</taxon>
        <taxon>Devosiaceae</taxon>
        <taxon>Devosia</taxon>
    </lineage>
</organism>
<evidence type="ECO:0000256" key="2">
    <source>
        <dbReference type="SAM" id="SignalP"/>
    </source>
</evidence>
<dbReference type="PROSITE" id="PS51318">
    <property type="entry name" value="TAT"/>
    <property type="match status" value="1"/>
</dbReference>
<sequence length="121" mass="12000">MKPGADLSRRILLLAAGLAGAAGVASAAAASHAGESRNLSAIAAICLAHGPALLALCASGFDNRLFRAAAWLLAAGTLVFSCDLGIREWLGHGAFPGAAPLGGVGMIGGWGLVAIGAFFFR</sequence>